<feature type="compositionally biased region" description="Acidic residues" evidence="10">
    <location>
        <begin position="715"/>
        <end position="730"/>
    </location>
</feature>
<dbReference type="OrthoDB" id="8026949at2759"/>
<dbReference type="GO" id="GO:0005654">
    <property type="term" value="C:nucleoplasm"/>
    <property type="evidence" value="ECO:0007669"/>
    <property type="project" value="UniProtKB-SubCell"/>
</dbReference>
<evidence type="ECO:0000256" key="9">
    <source>
        <dbReference type="PROSITE-ProRule" id="PRU00332"/>
    </source>
</evidence>
<dbReference type="Gene3D" id="1.10.10.10">
    <property type="entry name" value="Winged helix-like DNA-binding domain superfamily/Winged helix DNA-binding domain"/>
    <property type="match status" value="1"/>
</dbReference>
<keyword evidence="6 9" id="KW-0694">RNA-binding</keyword>
<feature type="domain" description="CCHC-type" evidence="11">
    <location>
        <begin position="371"/>
        <end position="385"/>
    </location>
</feature>
<feature type="compositionally biased region" description="Polar residues" evidence="10">
    <location>
        <begin position="134"/>
        <end position="143"/>
    </location>
</feature>
<proteinExistence type="inferred from homology"/>
<dbReference type="PANTHER" id="PTHR13316">
    <property type="entry name" value="ZINC FINGER, CCHC DOMAIN CONTAINING 8"/>
    <property type="match status" value="1"/>
</dbReference>
<comment type="similarity">
    <text evidence="2">Belongs to the ZCCHC8 family.</text>
</comment>
<dbReference type="InterPro" id="IPR001878">
    <property type="entry name" value="Znf_CCHC"/>
</dbReference>
<dbReference type="InterPro" id="IPR006630">
    <property type="entry name" value="La_HTH"/>
</dbReference>
<feature type="compositionally biased region" description="Polar residues" evidence="10">
    <location>
        <begin position="254"/>
        <end position="268"/>
    </location>
</feature>
<keyword evidence="7" id="KW-0539">Nucleus</keyword>
<dbReference type="GO" id="GO:0008270">
    <property type="term" value="F:zinc ion binding"/>
    <property type="evidence" value="ECO:0007669"/>
    <property type="project" value="UniProtKB-KW"/>
</dbReference>
<keyword evidence="3" id="KW-0479">Metal-binding</keyword>
<evidence type="ECO:0000259" key="11">
    <source>
        <dbReference type="PROSITE" id="PS50158"/>
    </source>
</evidence>
<dbReference type="GO" id="GO:0071013">
    <property type="term" value="C:catalytic step 2 spliceosome"/>
    <property type="evidence" value="ECO:0007669"/>
    <property type="project" value="TreeGrafter"/>
</dbReference>
<gene>
    <name evidence="13" type="ORF">H4R34_000240</name>
</gene>
<dbReference type="Pfam" id="PF04046">
    <property type="entry name" value="PSP"/>
    <property type="match status" value="1"/>
</dbReference>
<keyword evidence="4 8" id="KW-0863">Zinc-finger</keyword>
<feature type="region of interest" description="Disordered" evidence="10">
    <location>
        <begin position="242"/>
        <end position="308"/>
    </location>
</feature>
<evidence type="ECO:0000313" key="14">
    <source>
        <dbReference type="Proteomes" id="UP001151582"/>
    </source>
</evidence>
<evidence type="ECO:0000256" key="10">
    <source>
        <dbReference type="SAM" id="MobiDB-lite"/>
    </source>
</evidence>
<evidence type="ECO:0000259" key="12">
    <source>
        <dbReference type="PROSITE" id="PS50961"/>
    </source>
</evidence>
<dbReference type="InterPro" id="IPR036388">
    <property type="entry name" value="WH-like_DNA-bd_sf"/>
</dbReference>
<evidence type="ECO:0000256" key="7">
    <source>
        <dbReference type="ARBA" id="ARBA00023242"/>
    </source>
</evidence>
<comment type="subcellular location">
    <subcellularLocation>
        <location evidence="1">Nucleus</location>
        <location evidence="1">Nucleoplasm</location>
    </subcellularLocation>
</comment>
<feature type="region of interest" description="Disordered" evidence="10">
    <location>
        <begin position="624"/>
        <end position="730"/>
    </location>
</feature>
<dbReference type="Proteomes" id="UP001151582">
    <property type="component" value="Unassembled WGS sequence"/>
</dbReference>
<evidence type="ECO:0000256" key="8">
    <source>
        <dbReference type="PROSITE-ProRule" id="PRU00047"/>
    </source>
</evidence>
<sequence>MDVDESTAATRDSAIFPFPDAEAADLDGAPIFQPEVPGVVMSNTPNAHMPGAHTDTDANAVVAAQARQIAELEAQLIALKPIAESWLAHPDAPIMLLVRDQPAWRCDAFRHCLGELLSTASADDASPALMSSDAVGNTTSHATHGQRRCQGRKSHDSETIERVVAAFEYLLSDDYLAKDKYLRALIDEDTERSVNINYLSNMASIRELKLARPELEAIMRKHAKSVEFIGQSRRIRRVHVAPSPIAPDAAASPTQSKSTPLATESATTGLEAKDAIATNAPETQPSSPPSDRPLSSDSSDDETSHTEQPTLCNGFIVFLDSQLYLDHIRTTVDTNRIYLGPYDGQYNRDTLNVVGAPSQSAYDRAMPPNICFNCGSPDHVISKCPVPRNNERIERNVALFRAHQPETYSGRRYYIDFEALERRESRLTTLVPGTLSKPLREALGLISEGTEVIPGVTNGTPEFVKRMERFGYPPSYIGTTPDQDPLLPAKNYQPSFTPLKMYTGAELTATDPPTPPKEPATPTTPTTHYPLVSYPGLDSGQFDFTTTPLGAPKSIPAIWDHSVAPRRSSSDRSEFLDDSFASLLSSYHGRSTRPRTNYERGYGDRYDYGCRYGYDYEYDIDRHTRSSRERSSRSYRPYTRYRAHGSGQASNGGINGGDYYRPDTERYRSGSPPPRPPPESALPLQLSTGPIVAPGDNGTPPFSSATEPSKAPEPTESDLEDGELDMEISD</sequence>
<dbReference type="EMBL" id="JANBQB010000005">
    <property type="protein sequence ID" value="KAJ1985063.1"/>
    <property type="molecule type" value="Genomic_DNA"/>
</dbReference>
<keyword evidence="5" id="KW-0862">Zinc</keyword>
<protein>
    <recommendedName>
        <fullName evidence="15">CCHC-type domain-containing protein</fullName>
    </recommendedName>
</protein>
<dbReference type="SUPFAM" id="SSF46785">
    <property type="entry name" value="Winged helix' DNA-binding domain"/>
    <property type="match status" value="1"/>
</dbReference>
<evidence type="ECO:0000256" key="1">
    <source>
        <dbReference type="ARBA" id="ARBA00004642"/>
    </source>
</evidence>
<feature type="compositionally biased region" description="Low complexity" evidence="10">
    <location>
        <begin position="242"/>
        <end position="253"/>
    </location>
</feature>
<feature type="compositionally biased region" description="Pro residues" evidence="10">
    <location>
        <begin position="671"/>
        <end position="680"/>
    </location>
</feature>
<reference evidence="13" key="1">
    <citation type="submission" date="2022-07" db="EMBL/GenBank/DDBJ databases">
        <title>Phylogenomic reconstructions and comparative analyses of Kickxellomycotina fungi.</title>
        <authorList>
            <person name="Reynolds N.K."/>
            <person name="Stajich J.E."/>
            <person name="Barry K."/>
            <person name="Grigoriev I.V."/>
            <person name="Crous P."/>
            <person name="Smith M.E."/>
        </authorList>
    </citation>
    <scope>NUCLEOTIDE SEQUENCE</scope>
    <source>
        <strain evidence="13">RSA 567</strain>
    </source>
</reference>
<feature type="domain" description="HTH La-type RNA-binding" evidence="12">
    <location>
        <begin position="153"/>
        <end position="245"/>
    </location>
</feature>
<evidence type="ECO:0008006" key="15">
    <source>
        <dbReference type="Google" id="ProtNLM"/>
    </source>
</evidence>
<evidence type="ECO:0000256" key="4">
    <source>
        <dbReference type="ARBA" id="ARBA00022771"/>
    </source>
</evidence>
<evidence type="ECO:0000313" key="13">
    <source>
        <dbReference type="EMBL" id="KAJ1985063.1"/>
    </source>
</evidence>
<evidence type="ECO:0000256" key="6">
    <source>
        <dbReference type="ARBA" id="ARBA00022884"/>
    </source>
</evidence>
<accession>A0A9W8EBH0</accession>
<evidence type="ECO:0000256" key="3">
    <source>
        <dbReference type="ARBA" id="ARBA00022723"/>
    </source>
</evidence>
<feature type="region of interest" description="Disordered" evidence="10">
    <location>
        <begin position="134"/>
        <end position="155"/>
    </location>
</feature>
<dbReference type="SMART" id="SM00715">
    <property type="entry name" value="LA"/>
    <property type="match status" value="1"/>
</dbReference>
<name>A0A9W8EBH0_9FUNG</name>
<evidence type="ECO:0000256" key="5">
    <source>
        <dbReference type="ARBA" id="ARBA00022833"/>
    </source>
</evidence>
<dbReference type="InterPro" id="IPR006568">
    <property type="entry name" value="PSP_pro-rich"/>
</dbReference>
<dbReference type="PROSITE" id="PS50158">
    <property type="entry name" value="ZF_CCHC"/>
    <property type="match status" value="1"/>
</dbReference>
<organism evidence="13 14">
    <name type="scientific">Dimargaris verticillata</name>
    <dbReference type="NCBI Taxonomy" id="2761393"/>
    <lineage>
        <taxon>Eukaryota</taxon>
        <taxon>Fungi</taxon>
        <taxon>Fungi incertae sedis</taxon>
        <taxon>Zoopagomycota</taxon>
        <taxon>Kickxellomycotina</taxon>
        <taxon>Dimargaritomycetes</taxon>
        <taxon>Dimargaritales</taxon>
        <taxon>Dimargaritaceae</taxon>
        <taxon>Dimargaris</taxon>
    </lineage>
</organism>
<dbReference type="InterPro" id="IPR052115">
    <property type="entry name" value="NEXT_complex_subunit_ZCCHC8"/>
</dbReference>
<comment type="caution">
    <text evidence="13">The sequence shown here is derived from an EMBL/GenBank/DDBJ whole genome shotgun (WGS) entry which is preliminary data.</text>
</comment>
<evidence type="ECO:0000256" key="2">
    <source>
        <dbReference type="ARBA" id="ARBA00007497"/>
    </source>
</evidence>
<dbReference type="PANTHER" id="PTHR13316:SF0">
    <property type="entry name" value="ZINC FINGER CCHC DOMAIN-CONTAINING PROTEIN 8"/>
    <property type="match status" value="1"/>
</dbReference>
<dbReference type="PROSITE" id="PS50961">
    <property type="entry name" value="HTH_LA"/>
    <property type="match status" value="1"/>
</dbReference>
<keyword evidence="14" id="KW-1185">Reference proteome</keyword>
<dbReference type="GO" id="GO:0003723">
    <property type="term" value="F:RNA binding"/>
    <property type="evidence" value="ECO:0007669"/>
    <property type="project" value="UniProtKB-UniRule"/>
</dbReference>
<dbReference type="AlphaFoldDB" id="A0A9W8EBH0"/>
<dbReference type="InterPro" id="IPR036390">
    <property type="entry name" value="WH_DNA-bd_sf"/>
</dbReference>